<dbReference type="STRING" id="109895.A0A507E8D1"/>
<organism evidence="2 3">
    <name type="scientific">Powellomyces hirtus</name>
    <dbReference type="NCBI Taxonomy" id="109895"/>
    <lineage>
        <taxon>Eukaryota</taxon>
        <taxon>Fungi</taxon>
        <taxon>Fungi incertae sedis</taxon>
        <taxon>Chytridiomycota</taxon>
        <taxon>Chytridiomycota incertae sedis</taxon>
        <taxon>Chytridiomycetes</taxon>
        <taxon>Spizellomycetales</taxon>
        <taxon>Powellomycetaceae</taxon>
        <taxon>Powellomyces</taxon>
    </lineage>
</organism>
<protein>
    <submittedName>
        <fullName evidence="2">Uncharacterized protein</fullName>
    </submittedName>
</protein>
<proteinExistence type="predicted"/>
<dbReference type="SUPFAM" id="SSF50978">
    <property type="entry name" value="WD40 repeat-like"/>
    <property type="match status" value="1"/>
</dbReference>
<dbReference type="AlphaFoldDB" id="A0A507E8D1"/>
<dbReference type="Proteomes" id="UP000318582">
    <property type="component" value="Unassembled WGS sequence"/>
</dbReference>
<feature type="compositionally biased region" description="Acidic residues" evidence="1">
    <location>
        <begin position="448"/>
        <end position="457"/>
    </location>
</feature>
<comment type="caution">
    <text evidence="2">The sequence shown here is derived from an EMBL/GenBank/DDBJ whole genome shotgun (WGS) entry which is preliminary data.</text>
</comment>
<dbReference type="SMART" id="SM00320">
    <property type="entry name" value="WD40"/>
    <property type="match status" value="2"/>
</dbReference>
<dbReference type="InterPro" id="IPR001680">
    <property type="entry name" value="WD40_rpt"/>
</dbReference>
<dbReference type="Pfam" id="PF00400">
    <property type="entry name" value="WD40"/>
    <property type="match status" value="1"/>
</dbReference>
<dbReference type="InterPro" id="IPR036322">
    <property type="entry name" value="WD40_repeat_dom_sf"/>
</dbReference>
<sequence length="674" mass="75228">MPPVMQCPYLPLTVETLFEGRKIPGLEFVRPWRMNLTAVSIRDPQVFYVAVDRQIQVFNVPHPSGTAGSPCVEKLQYNGGPNLDNTVNAIRVGDIGEEEVLVAVDDSGRVYMWFTAHLKRQPLVFQHKESAWGIALHGPKYLLAVSANSHTIMIWDLQSRAFEDDDLMDLKDEEKRCNNESLGGMPERELVGHDHNVPSVDFSSCGTYLASCSIDCTSMVSAAYVPQAKGTTLAHVIPPPNRAWTVRFVAPEMFKRIPPKTPDWCDVFKTKGAEVCQEVMRRCGTGIRKASLPAWVSSSTVPMPDDMAEEFEEDSEDRPSSCDDMCFAIGENEHDINVVEGNGDDECSTEPRALPPNVSEMSVEPARSDAIIADTETNNDDVDLGTVDTWSDDEGGDDHHSVDSPSDSTGSTSDGGAMDLSDHHPAAPPPLINDIEDSDSENSGFWEDMNEDDDVGDVWDHVSSYGSENEDESGDDLAMSEESLMYEDPPLMYRPVSWWRQRAYEPPPPAGIAKCGVIKGFPTDFLIYTSVEHMYILDPRTLATCHEHKKLISQYDLRSDLMAAAHDRLIFVEFLPELGVAVVASQKGTAALVRLVRTRDEHDITRFKMETEQFLPRVAQPQYPLLGVFCSKHVDETLPPRYHVHLLYADGHMFSYVMQRSFVVNPVTVDRLRL</sequence>
<gene>
    <name evidence="2" type="ORF">PhCBS80983_g02437</name>
</gene>
<name>A0A507E8D1_9FUNG</name>
<keyword evidence="3" id="KW-1185">Reference proteome</keyword>
<feature type="region of interest" description="Disordered" evidence="1">
    <location>
        <begin position="339"/>
        <end position="475"/>
    </location>
</feature>
<accession>A0A507E8D1</accession>
<dbReference type="Gene3D" id="2.130.10.10">
    <property type="entry name" value="YVTN repeat-like/Quinoprotein amine dehydrogenase"/>
    <property type="match status" value="1"/>
</dbReference>
<dbReference type="InterPro" id="IPR015943">
    <property type="entry name" value="WD40/YVTN_repeat-like_dom_sf"/>
</dbReference>
<evidence type="ECO:0000313" key="2">
    <source>
        <dbReference type="EMBL" id="TPX59555.1"/>
    </source>
</evidence>
<evidence type="ECO:0000256" key="1">
    <source>
        <dbReference type="SAM" id="MobiDB-lite"/>
    </source>
</evidence>
<dbReference type="EMBL" id="QEAQ01000024">
    <property type="protein sequence ID" value="TPX59555.1"/>
    <property type="molecule type" value="Genomic_DNA"/>
</dbReference>
<reference evidence="2 3" key="1">
    <citation type="journal article" date="2019" name="Sci. Rep.">
        <title>Comparative genomics of chytrid fungi reveal insights into the obligate biotrophic and pathogenic lifestyle of Synchytrium endobioticum.</title>
        <authorList>
            <person name="van de Vossenberg B.T.L.H."/>
            <person name="Warris S."/>
            <person name="Nguyen H.D.T."/>
            <person name="van Gent-Pelzer M.P.E."/>
            <person name="Joly D.L."/>
            <person name="van de Geest H.C."/>
            <person name="Bonants P.J.M."/>
            <person name="Smith D.S."/>
            <person name="Levesque C.A."/>
            <person name="van der Lee T.A.J."/>
        </authorList>
    </citation>
    <scope>NUCLEOTIDE SEQUENCE [LARGE SCALE GENOMIC DNA]</scope>
    <source>
        <strain evidence="2 3">CBS 809.83</strain>
    </source>
</reference>
<evidence type="ECO:0000313" key="3">
    <source>
        <dbReference type="Proteomes" id="UP000318582"/>
    </source>
</evidence>
<feature type="compositionally biased region" description="Low complexity" evidence="1">
    <location>
        <begin position="403"/>
        <end position="416"/>
    </location>
</feature>